<evidence type="ECO:0000259" key="2">
    <source>
        <dbReference type="Pfam" id="PF01471"/>
    </source>
</evidence>
<proteinExistence type="predicted"/>
<dbReference type="EMBL" id="JACTVJ010000012">
    <property type="protein sequence ID" value="MBC9716007.1"/>
    <property type="molecule type" value="Genomic_DNA"/>
</dbReference>
<evidence type="ECO:0000313" key="3">
    <source>
        <dbReference type="EMBL" id="MBC9716007.1"/>
    </source>
</evidence>
<feature type="signal peptide" evidence="1">
    <location>
        <begin position="1"/>
        <end position="27"/>
    </location>
</feature>
<sequence>MRAFRPRSLAASLALATAVLAPTIALAAPASAATVGTTAITCTIEDFIGIYCGYHYWNTYADRGDTGAKVKEIQALLTLRGYSVGSSGIDGQFGAATEGAVKRFQSNNRLGVDGIVGPKTWEALRMP</sequence>
<keyword evidence="4" id="KW-1185">Reference proteome</keyword>
<dbReference type="Proteomes" id="UP000642284">
    <property type="component" value="Unassembled WGS sequence"/>
</dbReference>
<dbReference type="InterPro" id="IPR002477">
    <property type="entry name" value="Peptidoglycan-bd-like"/>
</dbReference>
<reference evidence="3 4" key="1">
    <citation type="submission" date="2020-08" db="EMBL/GenBank/DDBJ databases">
        <title>Genemic of Streptomyces polyaspartic.</title>
        <authorList>
            <person name="Liu W."/>
        </authorList>
    </citation>
    <scope>NUCLEOTIDE SEQUENCE [LARGE SCALE GENOMIC DNA]</scope>
    <source>
        <strain evidence="3 4">TRM66268-LWL</strain>
    </source>
</reference>
<accession>A0ABR7SN58</accession>
<organism evidence="3 4">
    <name type="scientific">Streptomyces polyasparticus</name>
    <dbReference type="NCBI Taxonomy" id="2767826"/>
    <lineage>
        <taxon>Bacteria</taxon>
        <taxon>Bacillati</taxon>
        <taxon>Actinomycetota</taxon>
        <taxon>Actinomycetes</taxon>
        <taxon>Kitasatosporales</taxon>
        <taxon>Streptomycetaceae</taxon>
        <taxon>Streptomyces</taxon>
    </lineage>
</organism>
<comment type="caution">
    <text evidence="3">The sequence shown here is derived from an EMBL/GenBank/DDBJ whole genome shotgun (WGS) entry which is preliminary data.</text>
</comment>
<protein>
    <submittedName>
        <fullName evidence="3">Peptidoglycan-binding protein</fullName>
    </submittedName>
</protein>
<feature type="domain" description="Peptidoglycan binding-like" evidence="2">
    <location>
        <begin position="66"/>
        <end position="124"/>
    </location>
</feature>
<dbReference type="InterPro" id="IPR036366">
    <property type="entry name" value="PGBDSf"/>
</dbReference>
<dbReference type="Pfam" id="PF01471">
    <property type="entry name" value="PG_binding_1"/>
    <property type="match status" value="1"/>
</dbReference>
<gene>
    <name evidence="3" type="ORF">H9Y04_26040</name>
</gene>
<evidence type="ECO:0000313" key="4">
    <source>
        <dbReference type="Proteomes" id="UP000642284"/>
    </source>
</evidence>
<evidence type="ECO:0000256" key="1">
    <source>
        <dbReference type="SAM" id="SignalP"/>
    </source>
</evidence>
<dbReference type="Gene3D" id="1.10.101.10">
    <property type="entry name" value="PGBD-like superfamily/PGBD"/>
    <property type="match status" value="1"/>
</dbReference>
<dbReference type="RefSeq" id="WP_187816434.1">
    <property type="nucleotide sequence ID" value="NZ_JACTVJ010000012.1"/>
</dbReference>
<keyword evidence="1" id="KW-0732">Signal</keyword>
<feature type="chain" id="PRO_5045557586" evidence="1">
    <location>
        <begin position="28"/>
        <end position="127"/>
    </location>
</feature>
<name>A0ABR7SN58_9ACTN</name>
<dbReference type="InterPro" id="IPR036365">
    <property type="entry name" value="PGBD-like_sf"/>
</dbReference>
<dbReference type="SUPFAM" id="SSF47090">
    <property type="entry name" value="PGBD-like"/>
    <property type="match status" value="1"/>
</dbReference>